<feature type="transmembrane region" description="Helical" evidence="1">
    <location>
        <begin position="77"/>
        <end position="95"/>
    </location>
</feature>
<name>A0A975M8J5_9MICC</name>
<evidence type="ECO:0000313" key="3">
    <source>
        <dbReference type="Proteomes" id="UP000676885"/>
    </source>
</evidence>
<protein>
    <submittedName>
        <fullName evidence="2">Uncharacterized protein</fullName>
    </submittedName>
</protein>
<keyword evidence="1" id="KW-1133">Transmembrane helix</keyword>
<accession>A0A975M8J5</accession>
<keyword evidence="1" id="KW-0812">Transmembrane</keyword>
<organism evidence="2 3">
    <name type="scientific">Arthrobacter jiangjiafuii</name>
    <dbReference type="NCBI Taxonomy" id="2817475"/>
    <lineage>
        <taxon>Bacteria</taxon>
        <taxon>Bacillati</taxon>
        <taxon>Actinomycetota</taxon>
        <taxon>Actinomycetes</taxon>
        <taxon>Micrococcales</taxon>
        <taxon>Micrococcaceae</taxon>
        <taxon>Arthrobacter</taxon>
    </lineage>
</organism>
<dbReference type="AlphaFoldDB" id="A0A975M8J5"/>
<dbReference type="KEGG" id="ajg:KKR91_07545"/>
<feature type="transmembrane region" description="Helical" evidence="1">
    <location>
        <begin position="39"/>
        <end position="57"/>
    </location>
</feature>
<evidence type="ECO:0000313" key="2">
    <source>
        <dbReference type="EMBL" id="QWC11396.1"/>
    </source>
</evidence>
<dbReference type="EMBL" id="CP076022">
    <property type="protein sequence ID" value="QWC11396.1"/>
    <property type="molecule type" value="Genomic_DNA"/>
</dbReference>
<dbReference type="RefSeq" id="WP_210231073.1">
    <property type="nucleotide sequence ID" value="NZ_CP076022.1"/>
</dbReference>
<gene>
    <name evidence="2" type="ORF">KKR91_07545</name>
</gene>
<proteinExistence type="predicted"/>
<sequence>MGEVNDDGGEAGTDVKGAPARLTEQDLLLGKRAAKIMGALYLVGFLICLVIAVYVFQSVPLDTRMPYQGRYSHSGRGIPMPAAMAVMVIVLFLSWKGTRGPTANHMRRWERIGLFIVGPIIILGCIYGQCLFAEAILVEGGARPS</sequence>
<keyword evidence="3" id="KW-1185">Reference proteome</keyword>
<reference evidence="2 3" key="1">
    <citation type="submission" date="2021-05" db="EMBL/GenBank/DDBJ databases">
        <title>Novel species in genus Arthrobacter.</title>
        <authorList>
            <person name="Zhang G."/>
        </authorList>
    </citation>
    <scope>NUCLEOTIDE SEQUENCE [LARGE SCALE GENOMIC DNA]</scope>
    <source>
        <strain evidence="3">zg-ZUI227</strain>
    </source>
</reference>
<keyword evidence="1" id="KW-0472">Membrane</keyword>
<evidence type="ECO:0000256" key="1">
    <source>
        <dbReference type="SAM" id="Phobius"/>
    </source>
</evidence>
<feature type="transmembrane region" description="Helical" evidence="1">
    <location>
        <begin position="115"/>
        <end position="138"/>
    </location>
</feature>
<dbReference type="Proteomes" id="UP000676885">
    <property type="component" value="Chromosome"/>
</dbReference>